<feature type="domain" description="Methyltransferase" evidence="1">
    <location>
        <begin position="39"/>
        <end position="131"/>
    </location>
</feature>
<dbReference type="Proteomes" id="UP000008037">
    <property type="component" value="Chromosome"/>
</dbReference>
<dbReference type="InterPro" id="IPR041698">
    <property type="entry name" value="Methyltransf_25"/>
</dbReference>
<dbReference type="Gene3D" id="3.40.50.150">
    <property type="entry name" value="Vaccinia Virus protein VP39"/>
    <property type="match status" value="1"/>
</dbReference>
<protein>
    <recommendedName>
        <fullName evidence="1">Methyltransferase domain-containing protein</fullName>
    </recommendedName>
</protein>
<accession>K0ILZ5</accession>
<evidence type="ECO:0000313" key="2">
    <source>
        <dbReference type="EMBL" id="AFU59827.1"/>
    </source>
</evidence>
<evidence type="ECO:0000313" key="3">
    <source>
        <dbReference type="Proteomes" id="UP000008037"/>
    </source>
</evidence>
<reference evidence="2 3" key="1">
    <citation type="journal article" date="2012" name="Environ. Microbiol.">
        <title>The genome of the ammonia-oxidizing Candidatus Nitrososphaera gargensis: insights into metabolic versatility and environmental adaptations.</title>
        <authorList>
            <person name="Spang A."/>
            <person name="Poehlein A."/>
            <person name="Offre P."/>
            <person name="Zumbragel S."/>
            <person name="Haider S."/>
            <person name="Rychlik N."/>
            <person name="Nowka B."/>
            <person name="Schmeisser C."/>
            <person name="Lebedeva E.V."/>
            <person name="Rattei T."/>
            <person name="Bohm C."/>
            <person name="Schmid M."/>
            <person name="Galushko A."/>
            <person name="Hatzenpichler R."/>
            <person name="Weinmaier T."/>
            <person name="Daniel R."/>
            <person name="Schleper C."/>
            <person name="Spieck E."/>
            <person name="Streit W."/>
            <person name="Wagner M."/>
        </authorList>
    </citation>
    <scope>NUCLEOTIDE SEQUENCE [LARGE SCALE GENOMIC DNA]</scope>
    <source>
        <strain evidence="3">Ga9.2</strain>
    </source>
</reference>
<dbReference type="BioCyc" id="CNIT1237085:G1324-2908-MONOMER"/>
<dbReference type="KEGG" id="nga:Ngar_c29080"/>
<sequence>MFDKNWKPTLTYPERYEEIGVVDHVLEYLRASNKRDIVIVDIGCSTAVATKQLKNMLDNSGIKNRTIGIDLSQTVREEAMQNVDLFLNQDVMYVDSTLYPADIVICCNMIFYLNHLKKAEVISKCSQFMKDDSVLITNTPLFEQPSDYAQLKLFLRDYVPVMLTIFYNPKRFYGRYKETESIRVKRRMFSFHGKNEAVAYAGRIITSWENLPLGQKFGWYIEMARAQFLTKVRRLKPRSKKRKF</sequence>
<dbReference type="InterPro" id="IPR029063">
    <property type="entry name" value="SAM-dependent_MTases_sf"/>
</dbReference>
<dbReference type="InParanoid" id="K0ILZ5"/>
<dbReference type="EMBL" id="CP002408">
    <property type="protein sequence ID" value="AFU59827.1"/>
    <property type="molecule type" value="Genomic_DNA"/>
</dbReference>
<dbReference type="RefSeq" id="WP_015020361.1">
    <property type="nucleotide sequence ID" value="NC_018719.1"/>
</dbReference>
<proteinExistence type="predicted"/>
<organism evidence="2 3">
    <name type="scientific">Nitrososphaera gargensis (strain Ga9.2)</name>
    <dbReference type="NCBI Taxonomy" id="1237085"/>
    <lineage>
        <taxon>Archaea</taxon>
        <taxon>Nitrososphaerota</taxon>
        <taxon>Nitrososphaeria</taxon>
        <taxon>Nitrososphaerales</taxon>
        <taxon>Nitrososphaeraceae</taxon>
        <taxon>Nitrososphaera</taxon>
    </lineage>
</organism>
<dbReference type="SUPFAM" id="SSF53335">
    <property type="entry name" value="S-adenosyl-L-methionine-dependent methyltransferases"/>
    <property type="match status" value="1"/>
</dbReference>
<gene>
    <name evidence="2" type="ordered locus">Ngar_c29080</name>
</gene>
<dbReference type="STRING" id="1237085.Ngar_c29080"/>
<dbReference type="AlphaFoldDB" id="K0ILZ5"/>
<keyword evidence="3" id="KW-1185">Reference proteome</keyword>
<evidence type="ECO:0000259" key="1">
    <source>
        <dbReference type="Pfam" id="PF13649"/>
    </source>
</evidence>
<dbReference type="GeneID" id="13794927"/>
<dbReference type="HOGENOM" id="CLU_1136083_0_0_2"/>
<name>K0ILZ5_NITGG</name>
<dbReference type="Pfam" id="PF13649">
    <property type="entry name" value="Methyltransf_25"/>
    <property type="match status" value="1"/>
</dbReference>